<dbReference type="InterPro" id="IPR036028">
    <property type="entry name" value="SH3-like_dom_sf"/>
</dbReference>
<protein>
    <recommendedName>
        <fullName evidence="4">SH3 domain-containing protein</fullName>
    </recommendedName>
</protein>
<organism evidence="2 3">
    <name type="scientific">Echria macrotheca</name>
    <dbReference type="NCBI Taxonomy" id="438768"/>
    <lineage>
        <taxon>Eukaryota</taxon>
        <taxon>Fungi</taxon>
        <taxon>Dikarya</taxon>
        <taxon>Ascomycota</taxon>
        <taxon>Pezizomycotina</taxon>
        <taxon>Sordariomycetes</taxon>
        <taxon>Sordariomycetidae</taxon>
        <taxon>Sordariales</taxon>
        <taxon>Schizotheciaceae</taxon>
        <taxon>Echria</taxon>
    </lineage>
</organism>
<keyword evidence="3" id="KW-1185">Reference proteome</keyword>
<accession>A0AAJ0B9W9</accession>
<dbReference type="AlphaFoldDB" id="A0AAJ0B9W9"/>
<feature type="compositionally biased region" description="Basic and acidic residues" evidence="1">
    <location>
        <begin position="190"/>
        <end position="217"/>
    </location>
</feature>
<dbReference type="SUPFAM" id="SSF50044">
    <property type="entry name" value="SH3-domain"/>
    <property type="match status" value="2"/>
</dbReference>
<comment type="caution">
    <text evidence="2">The sequence shown here is derived from an EMBL/GenBank/DDBJ whole genome shotgun (WGS) entry which is preliminary data.</text>
</comment>
<dbReference type="EMBL" id="MU839840">
    <property type="protein sequence ID" value="KAK1752046.1"/>
    <property type="molecule type" value="Genomic_DNA"/>
</dbReference>
<feature type="region of interest" description="Disordered" evidence="1">
    <location>
        <begin position="147"/>
        <end position="222"/>
    </location>
</feature>
<feature type="region of interest" description="Disordered" evidence="1">
    <location>
        <begin position="313"/>
        <end position="335"/>
    </location>
</feature>
<sequence length="717" mass="79257">MVVDAEHLFFQPFRAVIALGNAAVNNAATVANQNGDPHEDSEMFRAASALVGEGERGLSRVQTVWEAQVDRFGETFKEMTFRNGSIETRRLKLEDMLWDFDEYITPDGFNGERFYALQVATKLFAFDLSETAERFQLSTVTSQISAVTSFPPLPPLPPQPTKRPDPRRGSHGSKPAIALESINVGPSESKPIKEQKLAAGEEKEEGNQGRTPTKESHPSWLLSVDPAQNPSRITHVSELSDPFAGSPEPIDDDEILLWPELKEDFLAIRHSMQSTETSVSGSTLEAITPTSLLHNSWKYSQGSSVTSLVGPVESTHLDDSSPEARPPRVARQMDCSIGPSSTFRRLKGFCEGATTFRKDGHWDSIVRTSEYSAALTSAGGEMLRASDGIIPFQFEEETKIGKCSQCPYSHDLEEMEQDLQQQPGATKRSDSGARYRLRLLYKSHMRVASSSGARYACLWCVREGTTVREGDATVFLRSEDLLRHIAGHPQPLPTVPGIHVRYGRLSKSDSHGFDLHLPEGPNPIPVPDSVGKLARAVALKDHYVRPGRSSKLERPPKYEGEMLEFLAGAVIVGIMYPEKWDSKWCLGRHDGRFGAFPAKLVEIQPPQESEIPMASGGSGMSVVARWRWPPSGTPSSSVVDTPTGWLPFSKGEVISNVHCVYADYWCWSGTNRQGMTGVFPRTHIDLKTLREQSSMPQVKKRRGFSGLFKRSASTSEA</sequence>
<feature type="compositionally biased region" description="Pro residues" evidence="1">
    <location>
        <begin position="151"/>
        <end position="161"/>
    </location>
</feature>
<evidence type="ECO:0000313" key="3">
    <source>
        <dbReference type="Proteomes" id="UP001239445"/>
    </source>
</evidence>
<proteinExistence type="predicted"/>
<evidence type="ECO:0000256" key="1">
    <source>
        <dbReference type="SAM" id="MobiDB-lite"/>
    </source>
</evidence>
<evidence type="ECO:0008006" key="4">
    <source>
        <dbReference type="Google" id="ProtNLM"/>
    </source>
</evidence>
<dbReference type="Proteomes" id="UP001239445">
    <property type="component" value="Unassembled WGS sequence"/>
</dbReference>
<evidence type="ECO:0000313" key="2">
    <source>
        <dbReference type="EMBL" id="KAK1752046.1"/>
    </source>
</evidence>
<reference evidence="2" key="1">
    <citation type="submission" date="2023-06" db="EMBL/GenBank/DDBJ databases">
        <title>Genome-scale phylogeny and comparative genomics of the fungal order Sordariales.</title>
        <authorList>
            <consortium name="Lawrence Berkeley National Laboratory"/>
            <person name="Hensen N."/>
            <person name="Bonometti L."/>
            <person name="Westerberg I."/>
            <person name="Brannstrom I.O."/>
            <person name="Guillou S."/>
            <person name="Cros-Aarteil S."/>
            <person name="Calhoun S."/>
            <person name="Haridas S."/>
            <person name="Kuo A."/>
            <person name="Mondo S."/>
            <person name="Pangilinan J."/>
            <person name="Riley R."/>
            <person name="Labutti K."/>
            <person name="Andreopoulos B."/>
            <person name="Lipzen A."/>
            <person name="Chen C."/>
            <person name="Yanf M."/>
            <person name="Daum C."/>
            <person name="Ng V."/>
            <person name="Clum A."/>
            <person name="Steindorff A."/>
            <person name="Ohm R."/>
            <person name="Martin F."/>
            <person name="Silar P."/>
            <person name="Natvig D."/>
            <person name="Lalanne C."/>
            <person name="Gautier V."/>
            <person name="Ament-Velasquez S.L."/>
            <person name="Kruys A."/>
            <person name="Hutchinson M.I."/>
            <person name="Powell A.J."/>
            <person name="Barry K."/>
            <person name="Miller A.N."/>
            <person name="Grigoriev I.V."/>
            <person name="Debuchy R."/>
            <person name="Gladieux P."/>
            <person name="Thoren M.H."/>
            <person name="Johannesson H."/>
        </authorList>
    </citation>
    <scope>NUCLEOTIDE SEQUENCE</scope>
    <source>
        <strain evidence="2">PSN4</strain>
    </source>
</reference>
<name>A0AAJ0B9W9_9PEZI</name>
<gene>
    <name evidence="2" type="ORF">QBC47DRAFT_389508</name>
</gene>